<dbReference type="EMBL" id="BLRV01000135">
    <property type="protein sequence ID" value="GFP21902.1"/>
    <property type="molecule type" value="Genomic_DNA"/>
</dbReference>
<organism evidence="1 2">
    <name type="scientific">Candidatus Hakubella thermalkaliphila</name>
    <dbReference type="NCBI Taxonomy" id="2754717"/>
    <lineage>
        <taxon>Bacteria</taxon>
        <taxon>Bacillati</taxon>
        <taxon>Actinomycetota</taxon>
        <taxon>Actinomycetota incertae sedis</taxon>
        <taxon>Candidatus Hakubellales</taxon>
        <taxon>Candidatus Hakubellaceae</taxon>
        <taxon>Candidatus Hakubella</taxon>
    </lineage>
</organism>
<dbReference type="RefSeq" id="WP_176226981.1">
    <property type="nucleotide sequence ID" value="NZ_BLRV01000135.1"/>
</dbReference>
<accession>A0A6V8NNI9</accession>
<dbReference type="PANTHER" id="PTHR37029">
    <property type="entry name" value="SSR1768 PROTEIN"/>
    <property type="match status" value="1"/>
</dbReference>
<evidence type="ECO:0000313" key="2">
    <source>
        <dbReference type="Proteomes" id="UP000580051"/>
    </source>
</evidence>
<dbReference type="InterPro" id="IPR019270">
    <property type="entry name" value="DUF2283"/>
</dbReference>
<gene>
    <name evidence="1" type="ORF">HKBW3S06_01128</name>
</gene>
<reference evidence="1 2" key="1">
    <citation type="journal article" date="2020" name="Front. Microbiol.">
        <title>Single-cell genomics of novel Actinobacteria with the Wood-Ljungdahl pathway discovered in a serpentinizing system.</title>
        <authorList>
            <person name="Merino N."/>
            <person name="Kawai M."/>
            <person name="Boyd E.S."/>
            <person name="Colman D.R."/>
            <person name="McGlynn S.E."/>
            <person name="Nealson K.H."/>
            <person name="Kurokawa K."/>
            <person name="Hongoh Y."/>
        </authorList>
    </citation>
    <scope>NUCLEOTIDE SEQUENCE [LARGE SCALE GENOMIC DNA]</scope>
    <source>
        <strain evidence="1 2">S06</strain>
    </source>
</reference>
<comment type="caution">
    <text evidence="1">The sequence shown here is derived from an EMBL/GenBank/DDBJ whole genome shotgun (WGS) entry which is preliminary data.</text>
</comment>
<dbReference type="PANTHER" id="PTHR37029:SF1">
    <property type="entry name" value="SSR1768 PROTEIN"/>
    <property type="match status" value="1"/>
</dbReference>
<dbReference type="Proteomes" id="UP000580051">
    <property type="component" value="Unassembled WGS sequence"/>
</dbReference>
<protein>
    <recommendedName>
        <fullName evidence="3">DUF2283 domain-containing protein</fullName>
    </recommendedName>
</protein>
<evidence type="ECO:0008006" key="3">
    <source>
        <dbReference type="Google" id="ProtNLM"/>
    </source>
</evidence>
<dbReference type="AlphaFoldDB" id="A0A6V8NNI9"/>
<name>A0A6V8NNI9_9ACTN</name>
<sequence>MNERLKKPFVNYDPDSDVLYIVAQEGEEEEFVEIAPGVNVELDAEGKVVGVEILNASRFLSSIINPLHQKQLQLQS</sequence>
<evidence type="ECO:0000313" key="1">
    <source>
        <dbReference type="EMBL" id="GFP21902.1"/>
    </source>
</evidence>
<dbReference type="Pfam" id="PF10049">
    <property type="entry name" value="DUF2283"/>
    <property type="match status" value="1"/>
</dbReference>
<proteinExistence type="predicted"/>